<accession>A0A381XCU0</accession>
<dbReference type="EMBL" id="UINC01014713">
    <property type="protein sequence ID" value="SVA62558.1"/>
    <property type="molecule type" value="Genomic_DNA"/>
</dbReference>
<proteinExistence type="predicted"/>
<sequence length="47" mass="4754">MEGAIFALQGAKVQASLHGPRAMPSCGVARTLTTLILVSCLSGLVLA</sequence>
<evidence type="ECO:0000313" key="1">
    <source>
        <dbReference type="EMBL" id="SVA62558.1"/>
    </source>
</evidence>
<protein>
    <submittedName>
        <fullName evidence="1">Uncharacterized protein</fullName>
    </submittedName>
</protein>
<dbReference type="AlphaFoldDB" id="A0A381XCU0"/>
<feature type="non-terminal residue" evidence="1">
    <location>
        <position position="47"/>
    </location>
</feature>
<organism evidence="1">
    <name type="scientific">marine metagenome</name>
    <dbReference type="NCBI Taxonomy" id="408172"/>
    <lineage>
        <taxon>unclassified sequences</taxon>
        <taxon>metagenomes</taxon>
        <taxon>ecological metagenomes</taxon>
    </lineage>
</organism>
<gene>
    <name evidence="1" type="ORF">METZ01_LOCUS115412</name>
</gene>
<reference evidence="1" key="1">
    <citation type="submission" date="2018-05" db="EMBL/GenBank/DDBJ databases">
        <authorList>
            <person name="Lanie J.A."/>
            <person name="Ng W.-L."/>
            <person name="Kazmierczak K.M."/>
            <person name="Andrzejewski T.M."/>
            <person name="Davidsen T.M."/>
            <person name="Wayne K.J."/>
            <person name="Tettelin H."/>
            <person name="Glass J.I."/>
            <person name="Rusch D."/>
            <person name="Podicherti R."/>
            <person name="Tsui H.-C.T."/>
            <person name="Winkler M.E."/>
        </authorList>
    </citation>
    <scope>NUCLEOTIDE SEQUENCE</scope>
</reference>
<name>A0A381XCU0_9ZZZZ</name>